<evidence type="ECO:0008006" key="4">
    <source>
        <dbReference type="Google" id="ProtNLM"/>
    </source>
</evidence>
<feature type="chain" id="PRO_5008098252" description="Secreted protein" evidence="1">
    <location>
        <begin position="21"/>
        <end position="67"/>
    </location>
</feature>
<keyword evidence="1" id="KW-0732">Signal</keyword>
<protein>
    <recommendedName>
        <fullName evidence="4">Secreted protein</fullName>
    </recommendedName>
</protein>
<dbReference type="AlphaFoldDB" id="A0A178Z2J7"/>
<comment type="caution">
    <text evidence="2">The sequence shown here is derived from an EMBL/GenBank/DDBJ whole genome shotgun (WGS) entry which is preliminary data.</text>
</comment>
<evidence type="ECO:0000313" key="3">
    <source>
        <dbReference type="Proteomes" id="UP000078343"/>
    </source>
</evidence>
<dbReference type="RefSeq" id="XP_018687357.1">
    <property type="nucleotide sequence ID" value="XM_018843374.1"/>
</dbReference>
<proteinExistence type="predicted"/>
<reference evidence="2 3" key="1">
    <citation type="submission" date="2016-04" db="EMBL/GenBank/DDBJ databases">
        <title>Draft genome of Fonsecaea erecta CBS 125763.</title>
        <authorList>
            <person name="Weiss V.A."/>
            <person name="Vicente V.A."/>
            <person name="Raittz R.T."/>
            <person name="Moreno L.F."/>
            <person name="De Souza E.M."/>
            <person name="Pedrosa F.O."/>
            <person name="Steffens M.B."/>
            <person name="Faoro H."/>
            <person name="Tadra-Sfeir M.Z."/>
            <person name="Najafzadeh M.J."/>
            <person name="Felipe M.S."/>
            <person name="Teixeira M."/>
            <person name="Sun J."/>
            <person name="Xi L."/>
            <person name="Gomes R."/>
            <person name="De Azevedo C.M."/>
            <person name="Salgado C.G."/>
            <person name="Da Silva M.B."/>
            <person name="Nascimento M.F."/>
            <person name="Queiroz-Telles F."/>
            <person name="Attili D.S."/>
            <person name="Gorbushina A."/>
        </authorList>
    </citation>
    <scope>NUCLEOTIDE SEQUENCE [LARGE SCALE GENOMIC DNA]</scope>
    <source>
        <strain evidence="2 3">CBS 125763</strain>
    </source>
</reference>
<dbReference type="GeneID" id="30016037"/>
<evidence type="ECO:0000256" key="1">
    <source>
        <dbReference type="SAM" id="SignalP"/>
    </source>
</evidence>
<sequence length="67" mass="7316">MAFLTLTFTTTLTLTTITLSRPDATSKSSPTASSKCYGKLSALDNVALFNKLHVAYPKPALSRFAFW</sequence>
<dbReference type="Proteomes" id="UP000078343">
    <property type="component" value="Unassembled WGS sequence"/>
</dbReference>
<dbReference type="EMBL" id="LVYI01000017">
    <property type="protein sequence ID" value="OAP53990.1"/>
    <property type="molecule type" value="Genomic_DNA"/>
</dbReference>
<feature type="signal peptide" evidence="1">
    <location>
        <begin position="1"/>
        <end position="20"/>
    </location>
</feature>
<organism evidence="2 3">
    <name type="scientific">Fonsecaea erecta</name>
    <dbReference type="NCBI Taxonomy" id="1367422"/>
    <lineage>
        <taxon>Eukaryota</taxon>
        <taxon>Fungi</taxon>
        <taxon>Dikarya</taxon>
        <taxon>Ascomycota</taxon>
        <taxon>Pezizomycotina</taxon>
        <taxon>Eurotiomycetes</taxon>
        <taxon>Chaetothyriomycetidae</taxon>
        <taxon>Chaetothyriales</taxon>
        <taxon>Herpotrichiellaceae</taxon>
        <taxon>Fonsecaea</taxon>
    </lineage>
</organism>
<gene>
    <name evidence="2" type="ORF">AYL99_11870</name>
</gene>
<accession>A0A178Z2J7</accession>
<keyword evidence="3" id="KW-1185">Reference proteome</keyword>
<name>A0A178Z2J7_9EURO</name>
<evidence type="ECO:0000313" key="2">
    <source>
        <dbReference type="EMBL" id="OAP53990.1"/>
    </source>
</evidence>